<evidence type="ECO:0000313" key="2">
    <source>
        <dbReference type="Proteomes" id="UP000326912"/>
    </source>
</evidence>
<organism evidence="1 2">
    <name type="scientific">Dictyobacter vulcani</name>
    <dbReference type="NCBI Taxonomy" id="2607529"/>
    <lineage>
        <taxon>Bacteria</taxon>
        <taxon>Bacillati</taxon>
        <taxon>Chloroflexota</taxon>
        <taxon>Ktedonobacteria</taxon>
        <taxon>Ktedonobacterales</taxon>
        <taxon>Dictyobacteraceae</taxon>
        <taxon>Dictyobacter</taxon>
    </lineage>
</organism>
<dbReference type="Proteomes" id="UP000326912">
    <property type="component" value="Unassembled WGS sequence"/>
</dbReference>
<dbReference type="RefSeq" id="WP_151756899.1">
    <property type="nucleotide sequence ID" value="NZ_BKZW01000001.1"/>
</dbReference>
<accession>A0A5J4KMV6</accession>
<dbReference type="EMBL" id="BKZW01000001">
    <property type="protein sequence ID" value="GER89083.1"/>
    <property type="molecule type" value="Genomic_DNA"/>
</dbReference>
<dbReference type="AlphaFoldDB" id="A0A5J4KMV6"/>
<name>A0A5J4KMV6_9CHLR</name>
<sequence>MGNDPLDVGVGLAFSLSILERFQRNGLLQARLNHVPGIKGRCMGYLQLSQGKVTSCSIEKNGQHQLIGKDILVRIDNERGPFEWKLTPLPEPPSPTQHMEPPIQEMYSPIPRKTALLERELERLTGWTSTQKYMLSAVYDAIDGKRSIDEIKREVPLTPGATDEALRILLALRVIIIPQQGGNEIV</sequence>
<evidence type="ECO:0000313" key="1">
    <source>
        <dbReference type="EMBL" id="GER89083.1"/>
    </source>
</evidence>
<comment type="caution">
    <text evidence="1">The sequence shown here is derived from an EMBL/GenBank/DDBJ whole genome shotgun (WGS) entry which is preliminary data.</text>
</comment>
<reference evidence="1 2" key="1">
    <citation type="submission" date="2019-10" db="EMBL/GenBank/DDBJ databases">
        <title>Dictyobacter vulcani sp. nov., within the class Ktedonobacteria, isolated from soil of volcanic Mt. Zao.</title>
        <authorList>
            <person name="Zheng Y."/>
            <person name="Wang C.M."/>
            <person name="Sakai Y."/>
            <person name="Abe K."/>
            <person name="Yokota A."/>
            <person name="Yabe S."/>
        </authorList>
    </citation>
    <scope>NUCLEOTIDE SEQUENCE [LARGE SCALE GENOMIC DNA]</scope>
    <source>
        <strain evidence="1 2">W12</strain>
    </source>
</reference>
<keyword evidence="2" id="KW-1185">Reference proteome</keyword>
<gene>
    <name evidence="1" type="ORF">KDW_32450</name>
</gene>
<proteinExistence type="predicted"/>
<protein>
    <submittedName>
        <fullName evidence="1">Uncharacterized protein</fullName>
    </submittedName>
</protein>